<reference evidence="3" key="1">
    <citation type="submission" date="2019-11" db="EMBL/GenBank/DDBJ databases">
        <authorList>
            <person name="Liu Y."/>
            <person name="Hou J."/>
            <person name="Li T.-Q."/>
            <person name="Guan C.-H."/>
            <person name="Wu X."/>
            <person name="Wu H.-Z."/>
            <person name="Ling F."/>
            <person name="Zhang R."/>
            <person name="Shi X.-G."/>
            <person name="Ren J.-P."/>
            <person name="Chen E.-F."/>
            <person name="Sun J.-M."/>
        </authorList>
    </citation>
    <scope>NUCLEOTIDE SEQUENCE</scope>
    <source>
        <strain evidence="3">Adult_tree_wgs_1</strain>
        <tissue evidence="3">Leaves</tissue>
    </source>
</reference>
<organism evidence="3 4">
    <name type="scientific">Rhododendron simsii</name>
    <name type="common">Sims's rhododendron</name>
    <dbReference type="NCBI Taxonomy" id="118357"/>
    <lineage>
        <taxon>Eukaryota</taxon>
        <taxon>Viridiplantae</taxon>
        <taxon>Streptophyta</taxon>
        <taxon>Embryophyta</taxon>
        <taxon>Tracheophyta</taxon>
        <taxon>Spermatophyta</taxon>
        <taxon>Magnoliopsida</taxon>
        <taxon>eudicotyledons</taxon>
        <taxon>Gunneridae</taxon>
        <taxon>Pentapetalae</taxon>
        <taxon>asterids</taxon>
        <taxon>Ericales</taxon>
        <taxon>Ericaceae</taxon>
        <taxon>Ericoideae</taxon>
        <taxon>Rhodoreae</taxon>
        <taxon>Rhododendron</taxon>
    </lineage>
</organism>
<dbReference type="Proteomes" id="UP000626092">
    <property type="component" value="Unassembled WGS sequence"/>
</dbReference>
<proteinExistence type="predicted"/>
<evidence type="ECO:0000256" key="1">
    <source>
        <dbReference type="PROSITE-ProRule" id="PRU00339"/>
    </source>
</evidence>
<dbReference type="GO" id="GO:0009507">
    <property type="term" value="C:chloroplast"/>
    <property type="evidence" value="ECO:0007669"/>
    <property type="project" value="TreeGrafter"/>
</dbReference>
<dbReference type="SUPFAM" id="SSF48452">
    <property type="entry name" value="TPR-like"/>
    <property type="match status" value="2"/>
</dbReference>
<dbReference type="GO" id="GO:0006397">
    <property type="term" value="P:mRNA processing"/>
    <property type="evidence" value="ECO:0007669"/>
    <property type="project" value="InterPro"/>
</dbReference>
<dbReference type="SMART" id="SM00386">
    <property type="entry name" value="HAT"/>
    <property type="match status" value="8"/>
</dbReference>
<feature type="compositionally biased region" description="Low complexity" evidence="2">
    <location>
        <begin position="1"/>
        <end position="18"/>
    </location>
</feature>
<feature type="repeat" description="TPR" evidence="1">
    <location>
        <begin position="302"/>
        <end position="335"/>
    </location>
</feature>
<feature type="compositionally biased region" description="Pro residues" evidence="2">
    <location>
        <begin position="41"/>
        <end position="58"/>
    </location>
</feature>
<evidence type="ECO:0000256" key="2">
    <source>
        <dbReference type="SAM" id="MobiDB-lite"/>
    </source>
</evidence>
<dbReference type="Gene3D" id="1.25.40.10">
    <property type="entry name" value="Tetratricopeptide repeat domain"/>
    <property type="match status" value="2"/>
</dbReference>
<gene>
    <name evidence="3" type="ORF">RHSIM_Rhsim02G0004000</name>
</gene>
<protein>
    <submittedName>
        <fullName evidence="3">Uncharacterized protein</fullName>
    </submittedName>
</protein>
<feature type="compositionally biased region" description="Polar residues" evidence="2">
    <location>
        <begin position="64"/>
        <end position="82"/>
    </location>
</feature>
<dbReference type="SMART" id="SM00028">
    <property type="entry name" value="TPR"/>
    <property type="match status" value="7"/>
</dbReference>
<dbReference type="PANTHER" id="PTHR44917">
    <property type="entry name" value="PROTEIN HIGH CHLOROPHYLL FLUORESCENT 107"/>
    <property type="match status" value="1"/>
</dbReference>
<dbReference type="Pfam" id="PF13432">
    <property type="entry name" value="TPR_16"/>
    <property type="match status" value="2"/>
</dbReference>
<dbReference type="InterPro" id="IPR019734">
    <property type="entry name" value="TPR_rpt"/>
</dbReference>
<dbReference type="GO" id="GO:0003729">
    <property type="term" value="F:mRNA binding"/>
    <property type="evidence" value="ECO:0007669"/>
    <property type="project" value="InterPro"/>
</dbReference>
<dbReference type="PROSITE" id="PS50005">
    <property type="entry name" value="TPR"/>
    <property type="match status" value="1"/>
</dbReference>
<evidence type="ECO:0000313" key="4">
    <source>
        <dbReference type="Proteomes" id="UP000626092"/>
    </source>
</evidence>
<feature type="compositionally biased region" description="Acidic residues" evidence="2">
    <location>
        <begin position="98"/>
        <end position="124"/>
    </location>
</feature>
<dbReference type="OrthoDB" id="541719at2759"/>
<keyword evidence="4" id="KW-1185">Reference proteome</keyword>
<feature type="region of interest" description="Disordered" evidence="2">
    <location>
        <begin position="98"/>
        <end position="135"/>
    </location>
</feature>
<dbReference type="GO" id="GO:0003727">
    <property type="term" value="F:single-stranded RNA binding"/>
    <property type="evidence" value="ECO:0007669"/>
    <property type="project" value="TreeGrafter"/>
</dbReference>
<dbReference type="EMBL" id="WJXA01000002">
    <property type="protein sequence ID" value="KAF7151842.1"/>
    <property type="molecule type" value="Genomic_DNA"/>
</dbReference>
<dbReference type="FunFam" id="1.25.40.10:FF:001264">
    <property type="entry name" value="High chlorophyll fluorescent 107"/>
    <property type="match status" value="1"/>
</dbReference>
<feature type="region of interest" description="Disordered" evidence="2">
    <location>
        <begin position="1"/>
        <end position="82"/>
    </location>
</feature>
<accession>A0A834LV67</accession>
<dbReference type="InterPro" id="IPR044624">
    <property type="entry name" value="Mbb1-like"/>
</dbReference>
<dbReference type="GO" id="GO:0006417">
    <property type="term" value="P:regulation of translation"/>
    <property type="evidence" value="ECO:0007669"/>
    <property type="project" value="TreeGrafter"/>
</dbReference>
<dbReference type="AlphaFoldDB" id="A0A834LV67"/>
<sequence>MNLFSSSSTSSASNFSVFPHSSQNPNPSKFHHFKSTIKIPHLPPPLSSHQSSPPPIPQQKPQSLNCTNTNGSNEQIETTTMSSDELLVVRRPVMEIISVEDEVGDVTENDEGASEEEEDDDDELPSSTSPIDERLSKFAKKMPIFEPEMRVELSPGEEKPLLVNLDLALYRVKILTRKFQYDEAQNILQKCIRYWPEDGRPYVALGKILSRQSKPTEARAVYEKGCQATQGENPYIWQCWAVLENNVGNIRRARELFDAATVADKKHIAAWHGWAVLELKEGNIKKARNLLGKGIKYCGGNEYVYQTLALLEVRASRYEQARYLFRQATKCNPNSCASWLAWAQLEMQQENNRAARQLFEVVIFFLLHQFHLLLLVKLYTELFFELLTVLSMLLQYLSLCLSKMQKAVQASPKNRFAWHVWGAFEANRGNIEFGRKLLKIGHAVNPRDPVLLQSLALLEYKYSTTNLARALFRRASQVDPRHQPVWIAWGWMEWKEGNIETARELYERALTINSTTESAARCLQAWGVLEQRAGNLLAARRLFRASLNINSQSYVTWMTWASLEEDQGNSIRAEEIRNLYFQQRTEVADDTSWVTGFLDIIDPAIGSIKRLLNLDENSFYLSGTNEKGDEQSSLSDDVESETGFDLDGFIRVKLSLDPSKLDVQLETSTEQVELKPKSWRRAWRSEDKTAKTLPKLGV</sequence>
<dbReference type="InterPro" id="IPR003107">
    <property type="entry name" value="HAT"/>
</dbReference>
<name>A0A834LV67_RHOSS</name>
<comment type="caution">
    <text evidence="3">The sequence shown here is derived from an EMBL/GenBank/DDBJ whole genome shotgun (WGS) entry which is preliminary data.</text>
</comment>
<keyword evidence="1" id="KW-0802">TPR repeat</keyword>
<dbReference type="SMR" id="A0A834LV67"/>
<dbReference type="PANTHER" id="PTHR44917:SF1">
    <property type="entry name" value="PROTEIN HIGH CHLOROPHYLL FLUORESCENT 107"/>
    <property type="match status" value="1"/>
</dbReference>
<evidence type="ECO:0000313" key="3">
    <source>
        <dbReference type="EMBL" id="KAF7151842.1"/>
    </source>
</evidence>
<dbReference type="InterPro" id="IPR011990">
    <property type="entry name" value="TPR-like_helical_dom_sf"/>
</dbReference>